<dbReference type="Proteomes" id="UP000075886">
    <property type="component" value="Unassembled WGS sequence"/>
</dbReference>
<dbReference type="EMBL" id="AXCN02000322">
    <property type="status" value="NOT_ANNOTATED_CDS"/>
    <property type="molecule type" value="Genomic_DNA"/>
</dbReference>
<dbReference type="VEuPathDB" id="VectorBase:AFAF011488"/>
<reference evidence="2" key="1">
    <citation type="submission" date="2014-01" db="EMBL/GenBank/DDBJ databases">
        <title>The Genome Sequence of Anopheles farauti FAR1 (V2).</title>
        <authorList>
            <consortium name="The Broad Institute Genomics Platform"/>
            <person name="Neafsey D.E."/>
            <person name="Besansky N."/>
            <person name="Howell P."/>
            <person name="Walton C."/>
            <person name="Young S.K."/>
            <person name="Zeng Q."/>
            <person name="Gargeya S."/>
            <person name="Fitzgerald M."/>
            <person name="Haas B."/>
            <person name="Abouelleil A."/>
            <person name="Allen A.W."/>
            <person name="Alvarado L."/>
            <person name="Arachchi H.M."/>
            <person name="Berlin A.M."/>
            <person name="Chapman S.B."/>
            <person name="Gainer-Dewar J."/>
            <person name="Goldberg J."/>
            <person name="Griggs A."/>
            <person name="Gujja S."/>
            <person name="Hansen M."/>
            <person name="Howarth C."/>
            <person name="Imamovic A."/>
            <person name="Ireland A."/>
            <person name="Larimer J."/>
            <person name="McCowan C."/>
            <person name="Murphy C."/>
            <person name="Pearson M."/>
            <person name="Poon T.W."/>
            <person name="Priest M."/>
            <person name="Roberts A."/>
            <person name="Saif S."/>
            <person name="Shea T."/>
            <person name="Sisk P."/>
            <person name="Sykes S."/>
            <person name="Wortman J."/>
            <person name="Nusbaum C."/>
            <person name="Birren B."/>
        </authorList>
    </citation>
    <scope>NUCLEOTIDE SEQUENCE [LARGE SCALE GENOMIC DNA]</scope>
    <source>
        <strain evidence="2">FAR1</strain>
    </source>
</reference>
<organism evidence="1 2">
    <name type="scientific">Anopheles farauti</name>
    <dbReference type="NCBI Taxonomy" id="69004"/>
    <lineage>
        <taxon>Eukaryota</taxon>
        <taxon>Metazoa</taxon>
        <taxon>Ecdysozoa</taxon>
        <taxon>Arthropoda</taxon>
        <taxon>Hexapoda</taxon>
        <taxon>Insecta</taxon>
        <taxon>Pterygota</taxon>
        <taxon>Neoptera</taxon>
        <taxon>Endopterygota</taxon>
        <taxon>Diptera</taxon>
        <taxon>Nematocera</taxon>
        <taxon>Culicoidea</taxon>
        <taxon>Culicidae</taxon>
        <taxon>Anophelinae</taxon>
        <taxon>Anopheles</taxon>
    </lineage>
</organism>
<dbReference type="AlphaFoldDB" id="A0A182QJH8"/>
<protein>
    <submittedName>
        <fullName evidence="1">Uncharacterized protein</fullName>
    </submittedName>
</protein>
<name>A0A182QJH8_9DIPT</name>
<reference evidence="1" key="2">
    <citation type="submission" date="2020-05" db="UniProtKB">
        <authorList>
            <consortium name="EnsemblMetazoa"/>
        </authorList>
    </citation>
    <scope>IDENTIFICATION</scope>
    <source>
        <strain evidence="1">FAR1</strain>
    </source>
</reference>
<dbReference type="EnsemblMetazoa" id="AFAF011488-RA">
    <property type="protein sequence ID" value="AFAF011488-PA"/>
    <property type="gene ID" value="AFAF011488"/>
</dbReference>
<keyword evidence="2" id="KW-1185">Reference proteome</keyword>
<sequence>MSPPAQAASFHNAYYACSIASAVVRTTISFLFSFGYYCYRALADLAVEPVRLRRRPQIALGVDALRPAVVPEARPPDVDVERGRFPAPPGAEHAVERVPERFPEVSVEVGVDERVERRVEVADPEDQYDDYIRIRALVAQRCDDVPNGRGKCRSLVGVCSASTSCSVSVLEEPLPLSASPLVPPPLPPPAPPPTLCWCISMAVPCRRANCFSCRLASRNIWKYVNTMIVHGMKNEMELEMTAYGLLTMNRQLSGFSRTSFLCLSVVYQPGGEMRRSQNAKPKPRKE</sequence>
<accession>A0A182QJH8</accession>
<evidence type="ECO:0000313" key="2">
    <source>
        <dbReference type="Proteomes" id="UP000075886"/>
    </source>
</evidence>
<proteinExistence type="predicted"/>
<evidence type="ECO:0000313" key="1">
    <source>
        <dbReference type="EnsemblMetazoa" id="AFAF011488-PA"/>
    </source>
</evidence>